<organism evidence="2">
    <name type="scientific">Cladocopium goreaui</name>
    <dbReference type="NCBI Taxonomy" id="2562237"/>
    <lineage>
        <taxon>Eukaryota</taxon>
        <taxon>Sar</taxon>
        <taxon>Alveolata</taxon>
        <taxon>Dinophyceae</taxon>
        <taxon>Suessiales</taxon>
        <taxon>Symbiodiniaceae</taxon>
        <taxon>Cladocopium</taxon>
    </lineage>
</organism>
<evidence type="ECO:0000313" key="3">
    <source>
        <dbReference type="EMBL" id="CAL1148338.1"/>
    </source>
</evidence>
<dbReference type="EMBL" id="CAMXCT010002014">
    <property type="protein sequence ID" value="CAI3994963.1"/>
    <property type="molecule type" value="Genomic_DNA"/>
</dbReference>
<feature type="compositionally biased region" description="Basic and acidic residues" evidence="1">
    <location>
        <begin position="148"/>
        <end position="160"/>
    </location>
</feature>
<sequence length="625" mass="71220">MANKVQDIWVWDPVDGEFQHPGELPTSTQASNAFFFDKIFGPRLAKISRATLLDRKGGLSMIAREDGKTHEVPTNRVLPWYEGLLILQQIEASAGNVPWFTERLREILEQERSKRSKFFILASSVYVEKKLLQQAVTGASYIDHNDQEHNFRRDSLNPDDKPDEEDPLDGFWKVKDILGYMPPWEAFCNQRCGLYQEFYKVRWENFEETDFSNVENGCSDPGSTWEPDECLPPHLDGFRLREKKTWITQRKDQEAKEELAKAEEAADRKAGKRKEIEVPEPPAKMSRFRRDGKPLIRDVFRLSFGHDFKPDPLDDRNDTIRMGWPRRPEEYPPGFGVAGPPGFCYAKCDCMDDQRGQKPWETSKSWLEQDPQGPQRAADALKMIETFSAQNRWVRRRGQVSKQAYLESVQNHPAEDTQSKAALYLAKEVETQIHKALKDLPLDALMDTNDEVRIPSLAFMKPGEDYAPVRYLLSPDSSARSWAKISPENGVLSATIGPPSRQAPVRIELYHPEAVGGASLGAVIDCLVTTSSKPVWRSATASLIASFLDVQKCPLTRNARIILQERMSKIYDFENRVAKDITFGEWLSCMELALRLLRSLAFANLVKSEVHTSRPPPRAAVARAH</sequence>
<protein>
    <submittedName>
        <fullName evidence="2">Uncharacterized protein</fullName>
    </submittedName>
</protein>
<evidence type="ECO:0000256" key="1">
    <source>
        <dbReference type="SAM" id="MobiDB-lite"/>
    </source>
</evidence>
<dbReference type="EMBL" id="CAMXCT020002014">
    <property type="protein sequence ID" value="CAL1148338.1"/>
    <property type="molecule type" value="Genomic_DNA"/>
</dbReference>
<name>A0A9P1CPV0_9DINO</name>
<reference evidence="3" key="2">
    <citation type="submission" date="2024-04" db="EMBL/GenBank/DDBJ databases">
        <authorList>
            <person name="Chen Y."/>
            <person name="Shah S."/>
            <person name="Dougan E. K."/>
            <person name="Thang M."/>
            <person name="Chan C."/>
        </authorList>
    </citation>
    <scope>NUCLEOTIDE SEQUENCE [LARGE SCALE GENOMIC DNA]</scope>
</reference>
<reference evidence="2" key="1">
    <citation type="submission" date="2022-10" db="EMBL/GenBank/DDBJ databases">
        <authorList>
            <person name="Chen Y."/>
            <person name="Dougan E. K."/>
            <person name="Chan C."/>
            <person name="Rhodes N."/>
            <person name="Thang M."/>
        </authorList>
    </citation>
    <scope>NUCLEOTIDE SEQUENCE</scope>
</reference>
<comment type="caution">
    <text evidence="2">The sequence shown here is derived from an EMBL/GenBank/DDBJ whole genome shotgun (WGS) entry which is preliminary data.</text>
</comment>
<gene>
    <name evidence="2" type="ORF">C1SCF055_LOCUS21573</name>
</gene>
<dbReference type="OrthoDB" id="407937at2759"/>
<dbReference type="AlphaFoldDB" id="A0A9P1CPV0"/>
<evidence type="ECO:0000313" key="2">
    <source>
        <dbReference type="EMBL" id="CAI3994963.1"/>
    </source>
</evidence>
<dbReference type="EMBL" id="CAMXCT030002014">
    <property type="protein sequence ID" value="CAL4782275.1"/>
    <property type="molecule type" value="Genomic_DNA"/>
</dbReference>
<evidence type="ECO:0000313" key="4">
    <source>
        <dbReference type="Proteomes" id="UP001152797"/>
    </source>
</evidence>
<proteinExistence type="predicted"/>
<accession>A0A9P1CPV0</accession>
<dbReference type="Proteomes" id="UP001152797">
    <property type="component" value="Unassembled WGS sequence"/>
</dbReference>
<keyword evidence="4" id="KW-1185">Reference proteome</keyword>
<feature type="region of interest" description="Disordered" evidence="1">
    <location>
        <begin position="148"/>
        <end position="167"/>
    </location>
</feature>